<keyword evidence="1" id="KW-0175">Coiled coil</keyword>
<reference evidence="2 3" key="1">
    <citation type="submission" date="2018-08" db="EMBL/GenBank/DDBJ databases">
        <title>Genomic investigation of the strawberry pathogen Phytophthora fragariae indicates pathogenicity is determined by transcriptional variation in three key races.</title>
        <authorList>
            <person name="Adams T.M."/>
            <person name="Armitage A.D."/>
            <person name="Sobczyk M.K."/>
            <person name="Bates H.J."/>
            <person name="Dunwell J.M."/>
            <person name="Nellist C.F."/>
            <person name="Harrison R.J."/>
        </authorList>
    </citation>
    <scope>NUCLEOTIDE SEQUENCE [LARGE SCALE GENOMIC DNA]</scope>
    <source>
        <strain evidence="2 3">A4</strain>
    </source>
</reference>
<accession>A0A6A4AT56</accession>
<dbReference type="EMBL" id="QXGE01008122">
    <property type="protein sequence ID" value="KAE9262375.1"/>
    <property type="molecule type" value="Genomic_DNA"/>
</dbReference>
<protein>
    <submittedName>
        <fullName evidence="2">Uncharacterized protein</fullName>
    </submittedName>
</protein>
<sequence length="151" mass="16734">MVEVSSTGAAESIKRALEAELRDARDEMQREIVSGVEGPMREYARQLVLELTAQSQSQLEARIQCALVNAQADVNSQNQRQADVTSIEAKVCSDLKKIPARIDQCRPQVLLKVLKGPWKLSCVMHGMKCSVELSVMSKDQCVNMLGNSSWN</sequence>
<feature type="coiled-coil region" evidence="1">
    <location>
        <begin position="7"/>
        <end position="34"/>
    </location>
</feature>
<proteinExistence type="predicted"/>
<evidence type="ECO:0000313" key="3">
    <source>
        <dbReference type="Proteomes" id="UP000437068"/>
    </source>
</evidence>
<evidence type="ECO:0000313" key="2">
    <source>
        <dbReference type="EMBL" id="KAE9262375.1"/>
    </source>
</evidence>
<comment type="caution">
    <text evidence="2">The sequence shown here is derived from an EMBL/GenBank/DDBJ whole genome shotgun (WGS) entry which is preliminary data.</text>
</comment>
<organism evidence="2 3">
    <name type="scientific">Phytophthora fragariae</name>
    <dbReference type="NCBI Taxonomy" id="53985"/>
    <lineage>
        <taxon>Eukaryota</taxon>
        <taxon>Sar</taxon>
        <taxon>Stramenopiles</taxon>
        <taxon>Oomycota</taxon>
        <taxon>Peronosporomycetes</taxon>
        <taxon>Peronosporales</taxon>
        <taxon>Peronosporaceae</taxon>
        <taxon>Phytophthora</taxon>
    </lineage>
</organism>
<name>A0A6A4AT56_9STRA</name>
<gene>
    <name evidence="2" type="ORF">PF001_g32083</name>
</gene>
<evidence type="ECO:0000256" key="1">
    <source>
        <dbReference type="SAM" id="Coils"/>
    </source>
</evidence>
<dbReference type="AlphaFoldDB" id="A0A6A4AT56"/>
<dbReference type="Proteomes" id="UP000437068">
    <property type="component" value="Unassembled WGS sequence"/>
</dbReference>